<keyword evidence="6" id="KW-1185">Reference proteome</keyword>
<comment type="caution">
    <text evidence="5">The sequence shown here is derived from an EMBL/GenBank/DDBJ whole genome shotgun (WGS) entry which is preliminary data.</text>
</comment>
<keyword evidence="3" id="KW-1133">Transmembrane helix</keyword>
<dbReference type="InterPro" id="IPR000160">
    <property type="entry name" value="GGDEF_dom"/>
</dbReference>
<evidence type="ECO:0000313" key="6">
    <source>
        <dbReference type="Proteomes" id="UP000435243"/>
    </source>
</evidence>
<gene>
    <name evidence="5" type="ORF">GRI32_08405</name>
</gene>
<name>A0A844ZP28_9SPHN</name>
<dbReference type="GO" id="GO:0052621">
    <property type="term" value="F:diguanylate cyclase activity"/>
    <property type="evidence" value="ECO:0007669"/>
    <property type="project" value="UniProtKB-EC"/>
</dbReference>
<dbReference type="InterPro" id="IPR029787">
    <property type="entry name" value="Nucleotide_cyclase"/>
</dbReference>
<comment type="catalytic activity">
    <reaction evidence="2">
        <text>2 GTP = 3',3'-c-di-GMP + 2 diphosphate</text>
        <dbReference type="Rhea" id="RHEA:24898"/>
        <dbReference type="ChEBI" id="CHEBI:33019"/>
        <dbReference type="ChEBI" id="CHEBI:37565"/>
        <dbReference type="ChEBI" id="CHEBI:58805"/>
        <dbReference type="EC" id="2.7.7.65"/>
    </reaction>
</comment>
<proteinExistence type="predicted"/>
<dbReference type="EMBL" id="WTYY01000004">
    <property type="protein sequence ID" value="MXO88760.1"/>
    <property type="molecule type" value="Genomic_DNA"/>
</dbReference>
<keyword evidence="3" id="KW-0472">Membrane</keyword>
<dbReference type="Gene3D" id="3.30.70.270">
    <property type="match status" value="1"/>
</dbReference>
<accession>A0A844ZP28</accession>
<evidence type="ECO:0000313" key="5">
    <source>
        <dbReference type="EMBL" id="MXO88760.1"/>
    </source>
</evidence>
<feature type="transmembrane region" description="Helical" evidence="3">
    <location>
        <begin position="12"/>
        <end position="33"/>
    </location>
</feature>
<feature type="transmembrane region" description="Helical" evidence="3">
    <location>
        <begin position="71"/>
        <end position="91"/>
    </location>
</feature>
<evidence type="ECO:0000256" key="1">
    <source>
        <dbReference type="ARBA" id="ARBA00012528"/>
    </source>
</evidence>
<dbReference type="AlphaFoldDB" id="A0A844ZP28"/>
<reference evidence="5 6" key="1">
    <citation type="submission" date="2019-12" db="EMBL/GenBank/DDBJ databases">
        <title>Genomic-based taxomic classification of the family Erythrobacteraceae.</title>
        <authorList>
            <person name="Xu L."/>
        </authorList>
    </citation>
    <scope>NUCLEOTIDE SEQUENCE [LARGE SCALE GENOMIC DNA]</scope>
    <source>
        <strain evidence="5 6">JCM 16339</strain>
    </source>
</reference>
<dbReference type="EC" id="2.7.7.65" evidence="1"/>
<keyword evidence="3" id="KW-0812">Transmembrane</keyword>
<dbReference type="RefSeq" id="WP_160591182.1">
    <property type="nucleotide sequence ID" value="NZ_BAAAFP010000003.1"/>
</dbReference>
<evidence type="ECO:0000259" key="4">
    <source>
        <dbReference type="PROSITE" id="PS50887"/>
    </source>
</evidence>
<dbReference type="NCBIfam" id="TIGR00254">
    <property type="entry name" value="GGDEF"/>
    <property type="match status" value="1"/>
</dbReference>
<evidence type="ECO:0000256" key="2">
    <source>
        <dbReference type="ARBA" id="ARBA00034247"/>
    </source>
</evidence>
<dbReference type="CDD" id="cd01949">
    <property type="entry name" value="GGDEF"/>
    <property type="match status" value="1"/>
</dbReference>
<feature type="domain" description="GGDEF" evidence="4">
    <location>
        <begin position="124"/>
        <end position="260"/>
    </location>
</feature>
<dbReference type="Proteomes" id="UP000435243">
    <property type="component" value="Unassembled WGS sequence"/>
</dbReference>
<dbReference type="SUPFAM" id="SSF55073">
    <property type="entry name" value="Nucleotide cyclase"/>
    <property type="match status" value="1"/>
</dbReference>
<dbReference type="InterPro" id="IPR050469">
    <property type="entry name" value="Diguanylate_Cyclase"/>
</dbReference>
<sequence length="292" mass="31949">MLVDLALLADVITGANVWFGPVYLFVMCGATWLLGLTRGYAVAVCCMLLTFWINGFELYPYGSAALSWDLGLRFVALSMLIIVIAAVRGAFLREWWLARIEPLTGALNRQAFFEFAESLCSSRQWRLLIYADLDGLKAVNDRHGHAAGDKRLKDFSSLVRKSIRRGDVFARMGGDEFVIFMPVKSEDAARGLARRLDTTLNDRRTGPEGNFLCSLGALLVPPGSASLELLVGEADHLMYEAKVKGSCMQVGMAGVAVSPIRTGSARGGVRPLISAISTRQVTKHDRRAPHSP</sequence>
<dbReference type="OrthoDB" id="9812260at2"/>
<dbReference type="PANTHER" id="PTHR45138:SF9">
    <property type="entry name" value="DIGUANYLATE CYCLASE DGCM-RELATED"/>
    <property type="match status" value="1"/>
</dbReference>
<dbReference type="SMART" id="SM00267">
    <property type="entry name" value="GGDEF"/>
    <property type="match status" value="1"/>
</dbReference>
<organism evidence="5 6">
    <name type="scientific">Alteraurantiacibacter aestuarii</name>
    <dbReference type="NCBI Taxonomy" id="650004"/>
    <lineage>
        <taxon>Bacteria</taxon>
        <taxon>Pseudomonadati</taxon>
        <taxon>Pseudomonadota</taxon>
        <taxon>Alphaproteobacteria</taxon>
        <taxon>Sphingomonadales</taxon>
        <taxon>Erythrobacteraceae</taxon>
        <taxon>Alteraurantiacibacter</taxon>
    </lineage>
</organism>
<dbReference type="PANTHER" id="PTHR45138">
    <property type="entry name" value="REGULATORY COMPONENTS OF SENSORY TRANSDUCTION SYSTEM"/>
    <property type="match status" value="1"/>
</dbReference>
<dbReference type="PROSITE" id="PS50887">
    <property type="entry name" value="GGDEF"/>
    <property type="match status" value="1"/>
</dbReference>
<protein>
    <recommendedName>
        <fullName evidence="1">diguanylate cyclase</fullName>
        <ecNumber evidence="1">2.7.7.65</ecNumber>
    </recommendedName>
</protein>
<dbReference type="InterPro" id="IPR043128">
    <property type="entry name" value="Rev_trsase/Diguanyl_cyclase"/>
</dbReference>
<dbReference type="Pfam" id="PF00990">
    <property type="entry name" value="GGDEF"/>
    <property type="match status" value="1"/>
</dbReference>
<feature type="transmembrane region" description="Helical" evidence="3">
    <location>
        <begin position="40"/>
        <end position="59"/>
    </location>
</feature>
<evidence type="ECO:0000256" key="3">
    <source>
        <dbReference type="SAM" id="Phobius"/>
    </source>
</evidence>